<dbReference type="PANTHER" id="PTHR43690:SF18">
    <property type="entry name" value="INSULIN-DEGRADING ENZYME-RELATED"/>
    <property type="match status" value="1"/>
</dbReference>
<feature type="domain" description="Peptidase M16 middle/third" evidence="11">
    <location>
        <begin position="534"/>
        <end position="813"/>
    </location>
</feature>
<feature type="domain" description="Peptidase M16 N-terminal" evidence="9">
    <location>
        <begin position="187"/>
        <end position="310"/>
    </location>
</feature>
<comment type="similarity">
    <text evidence="1 7">Belongs to the peptidase M16 family.</text>
</comment>
<evidence type="ECO:0000256" key="3">
    <source>
        <dbReference type="ARBA" id="ARBA00022723"/>
    </source>
</evidence>
<evidence type="ECO:0000256" key="2">
    <source>
        <dbReference type="ARBA" id="ARBA00022670"/>
    </source>
</evidence>
<dbReference type="InterPro" id="IPR011765">
    <property type="entry name" value="Pept_M16_N"/>
</dbReference>
<feature type="region of interest" description="Disordered" evidence="8">
    <location>
        <begin position="104"/>
        <end position="185"/>
    </location>
</feature>
<dbReference type="InterPro" id="IPR011249">
    <property type="entry name" value="Metalloenz_LuxS/M16"/>
</dbReference>
<accession>A0A131XER7</accession>
<dbReference type="EMBL" id="GEFH01003983">
    <property type="protein sequence ID" value="JAP64598.1"/>
    <property type="molecule type" value="mRNA"/>
</dbReference>
<dbReference type="FunFam" id="3.30.830.10:FF:000005">
    <property type="entry name" value="nardilysin isoform X1"/>
    <property type="match status" value="1"/>
</dbReference>
<evidence type="ECO:0000256" key="8">
    <source>
        <dbReference type="SAM" id="MobiDB-lite"/>
    </source>
</evidence>
<evidence type="ECO:0000259" key="11">
    <source>
        <dbReference type="Pfam" id="PF16187"/>
    </source>
</evidence>
<sequence>MEEIVQSPNDARQYRVITLENGLTALLVSDHKSRPLSGMSCSSSRHSSSSRKSTSSPASSKKASHDCLAGAEELPEVNFGDEAKLSSLPKISIASSIANYLNSANCEDSPRSNSPNEGHCEVNTELGSASSSLPQSMERPFSDGTSEESMSEDDVSVPGGSDSGPESDVEPGHHSRVDSKQHGNVRKEKMAAAALCVGVGSFHEPENLQGLAHFLEHMVFMGSSKYPRENFFDAFLNKHGGSDNAYTECERTVYKMEVHQKHLHRALDIFANFFVSPLIRKESMVRELEAIDNEFQLVLPSDSCRLQQLLGSVAREKHPMRKFMWGNTASLKKSPEKEGIDVHAALRTFFEQHYSPALMTVAVQSRHSLDELEHMVREVFSAIPVRKPAPKLASHLSCEPFPMERFALLYKVQPVKKVNNLSLTWALPSLLDEYRTKPLEYISYVVGHEGIGSILAYLRDRSWALSLVAGNEGTGFHHNTICSLFNVTISLTEEGLKHVEEVLTAVFSFLAMLRKVGPVKSIFEEIRTVADNNFRWCEEESPLDYVERLCANMQLYPPKHYLDGETCLFEYDPALIQKCLDQLVPCKANIMIISCRYQKQGICTKKEPYLETPYCTQEVPLEWLAAWSNLVPDPYFEVPQRNKYIASDFTLKEEKEHQSELPVKLHEDQQFRLWYKKDTKFNVPKACVFFQLISPVMYVSAENAVLMDILCDTLLQNMSQETNAAVCASLDFTISVNENGLIIRVMGFNEKLPVLFDVILHHLAAFEVKQQLFENIKKHLQKRYYNLFMKPSHLCTDTRFSILQHCHWSNIEKRMVIKDVTISSLLSFVEEFKKQLFVEGLAHGNFTASEAIALGELVVKKLNCTALPKCMIPDSRVMQVPFGSQYCRVASFNIEDHNSMIVNYYQLGPGTIKQHALAELMIDFMEEPCFDILRTKSQLGYDVSCSNRNTNGIVGFTVGVCCSAEKFTCSYVDEQIELFLSMFAKKIAELTQEEFATQVSSLVKQKSCSDLYLQEESDRYWGEIVSFDYLFDRVQREIDFLKSLTLEEFKESCKLFLPSKHPGEPHRRKLSIQIVGYGEAAIAESKPIGYVSTQTPTSSTGDIHNASAEGKTLSYQRCIEHMHNVHPWKHPKRPHDENSTEEISSEDLSYALQFLESVVEKQEAVYVNDITVFKQGLAVYPVCRVTS</sequence>
<dbReference type="GO" id="GO:0006508">
    <property type="term" value="P:proteolysis"/>
    <property type="evidence" value="ECO:0007669"/>
    <property type="project" value="UniProtKB-KW"/>
</dbReference>
<feature type="compositionally biased region" description="Polar residues" evidence="8">
    <location>
        <begin position="104"/>
        <end position="116"/>
    </location>
</feature>
<dbReference type="Pfam" id="PF00675">
    <property type="entry name" value="Peptidase_M16"/>
    <property type="match status" value="1"/>
</dbReference>
<evidence type="ECO:0000256" key="6">
    <source>
        <dbReference type="ARBA" id="ARBA00023049"/>
    </source>
</evidence>
<feature type="compositionally biased region" description="Basic and acidic residues" evidence="8">
    <location>
        <begin position="170"/>
        <end position="185"/>
    </location>
</feature>
<evidence type="ECO:0000256" key="5">
    <source>
        <dbReference type="ARBA" id="ARBA00022833"/>
    </source>
</evidence>
<dbReference type="FunFam" id="3.30.830.10:FF:000027">
    <property type="entry name" value="nardilysin isoform X1"/>
    <property type="match status" value="1"/>
</dbReference>
<keyword evidence="5" id="KW-0862">Zinc</keyword>
<dbReference type="Pfam" id="PF16187">
    <property type="entry name" value="Peptidase_M16_M"/>
    <property type="match status" value="1"/>
</dbReference>
<proteinExistence type="evidence at transcript level"/>
<keyword evidence="4" id="KW-0378">Hydrolase</keyword>
<evidence type="ECO:0000313" key="12">
    <source>
        <dbReference type="EMBL" id="JAP64598.1"/>
    </source>
</evidence>
<dbReference type="InterPro" id="IPR007863">
    <property type="entry name" value="Peptidase_M16_C"/>
</dbReference>
<feature type="compositionally biased region" description="Acidic residues" evidence="8">
    <location>
        <begin position="145"/>
        <end position="155"/>
    </location>
</feature>
<reference evidence="12" key="1">
    <citation type="journal article" date="2017" name="Ticks Tick Borne Dis.">
        <title>An insight into the sialome of Hyalomma excavatum.</title>
        <authorList>
            <person name="Ribeiro J.M."/>
            <person name="Slovak M."/>
            <person name="Francischetti I.M."/>
        </authorList>
    </citation>
    <scope>NUCLEOTIDE SEQUENCE</scope>
    <source>
        <strain evidence="12">Samish</strain>
        <tissue evidence="12">Salivary glands</tissue>
    </source>
</reference>
<feature type="compositionally biased region" description="Low complexity" evidence="8">
    <location>
        <begin position="37"/>
        <end position="61"/>
    </location>
</feature>
<feature type="domain" description="Peptidase M16 C-terminal" evidence="10">
    <location>
        <begin position="344"/>
        <end position="528"/>
    </location>
</feature>
<dbReference type="SUPFAM" id="SSF63411">
    <property type="entry name" value="LuxS/MPP-like metallohydrolase"/>
    <property type="match status" value="4"/>
</dbReference>
<evidence type="ECO:0000256" key="1">
    <source>
        <dbReference type="ARBA" id="ARBA00007261"/>
    </source>
</evidence>
<organism evidence="12">
    <name type="scientific">Hyalomma excavatum</name>
    <dbReference type="NCBI Taxonomy" id="257692"/>
    <lineage>
        <taxon>Eukaryota</taxon>
        <taxon>Metazoa</taxon>
        <taxon>Ecdysozoa</taxon>
        <taxon>Arthropoda</taxon>
        <taxon>Chelicerata</taxon>
        <taxon>Arachnida</taxon>
        <taxon>Acari</taxon>
        <taxon>Parasitiformes</taxon>
        <taxon>Ixodida</taxon>
        <taxon>Ixodoidea</taxon>
        <taxon>Ixodidae</taxon>
        <taxon>Hyalomminae</taxon>
        <taxon>Hyalomma</taxon>
    </lineage>
</organism>
<name>A0A131XER7_9ACAR</name>
<feature type="region of interest" description="Disordered" evidence="8">
    <location>
        <begin position="33"/>
        <end position="67"/>
    </location>
</feature>
<evidence type="ECO:0000259" key="10">
    <source>
        <dbReference type="Pfam" id="PF05193"/>
    </source>
</evidence>
<dbReference type="GO" id="GO:0046872">
    <property type="term" value="F:metal ion binding"/>
    <property type="evidence" value="ECO:0007669"/>
    <property type="project" value="UniProtKB-KW"/>
</dbReference>
<dbReference type="GO" id="GO:0004222">
    <property type="term" value="F:metalloendopeptidase activity"/>
    <property type="evidence" value="ECO:0007669"/>
    <property type="project" value="InterPro"/>
</dbReference>
<evidence type="ECO:0000256" key="4">
    <source>
        <dbReference type="ARBA" id="ARBA00022801"/>
    </source>
</evidence>
<dbReference type="AlphaFoldDB" id="A0A131XER7"/>
<feature type="domain" description="Peptidase M16 C-terminal" evidence="10">
    <location>
        <begin position="820"/>
        <end position="1000"/>
    </location>
</feature>
<dbReference type="Gene3D" id="3.30.830.10">
    <property type="entry name" value="Metalloenzyme, LuxS/M16 peptidase-like"/>
    <property type="match status" value="5"/>
</dbReference>
<keyword evidence="6" id="KW-0482">Metalloprotease</keyword>
<dbReference type="PROSITE" id="PS00143">
    <property type="entry name" value="INSULINASE"/>
    <property type="match status" value="1"/>
</dbReference>
<evidence type="ECO:0000256" key="7">
    <source>
        <dbReference type="RuleBase" id="RU004447"/>
    </source>
</evidence>
<keyword evidence="3" id="KW-0479">Metal-binding</keyword>
<keyword evidence="2" id="KW-0645">Protease</keyword>
<dbReference type="InterPro" id="IPR032632">
    <property type="entry name" value="Peptidase_M16_M"/>
</dbReference>
<dbReference type="Pfam" id="PF05193">
    <property type="entry name" value="Peptidase_M16_C"/>
    <property type="match status" value="2"/>
</dbReference>
<evidence type="ECO:0000259" key="9">
    <source>
        <dbReference type="Pfam" id="PF00675"/>
    </source>
</evidence>
<dbReference type="PANTHER" id="PTHR43690">
    <property type="entry name" value="NARDILYSIN"/>
    <property type="match status" value="1"/>
</dbReference>
<feature type="compositionally biased region" description="Polar residues" evidence="8">
    <location>
        <begin position="125"/>
        <end position="135"/>
    </location>
</feature>
<dbReference type="InterPro" id="IPR001431">
    <property type="entry name" value="Pept_M16_Zn_BS"/>
</dbReference>
<dbReference type="InterPro" id="IPR050626">
    <property type="entry name" value="Peptidase_M16"/>
</dbReference>
<protein>
    <submittedName>
        <fullName evidence="12">Putative secreted/periplasmic zn-dependent peptidase</fullName>
    </submittedName>
</protein>